<evidence type="ECO:0000313" key="2">
    <source>
        <dbReference type="Proteomes" id="UP001396898"/>
    </source>
</evidence>
<comment type="caution">
    <text evidence="1">The sequence shown here is derived from an EMBL/GenBank/DDBJ whole genome shotgun (WGS) entry which is preliminary data.</text>
</comment>
<name>A0ABR1RKW4_9PEZI</name>
<protein>
    <submittedName>
        <fullName evidence="1">Uncharacterized protein</fullName>
    </submittedName>
</protein>
<organism evidence="1 2">
    <name type="scientific">Apiospora marii</name>
    <dbReference type="NCBI Taxonomy" id="335849"/>
    <lineage>
        <taxon>Eukaryota</taxon>
        <taxon>Fungi</taxon>
        <taxon>Dikarya</taxon>
        <taxon>Ascomycota</taxon>
        <taxon>Pezizomycotina</taxon>
        <taxon>Sordariomycetes</taxon>
        <taxon>Xylariomycetidae</taxon>
        <taxon>Amphisphaeriales</taxon>
        <taxon>Apiosporaceae</taxon>
        <taxon>Apiospora</taxon>
    </lineage>
</organism>
<sequence length="81" mass="9262">MIVLYGPAKKSTEYETTLEDSYQMYRHVQGKGIRLRVHDTGGYDLPELLMAGVLNTLCALAMRWERLFPKTPKVDEDKNSA</sequence>
<dbReference type="EMBL" id="JAQQWI010000013">
    <property type="protein sequence ID" value="KAK8013748.1"/>
    <property type="molecule type" value="Genomic_DNA"/>
</dbReference>
<evidence type="ECO:0000313" key="1">
    <source>
        <dbReference type="EMBL" id="KAK8013748.1"/>
    </source>
</evidence>
<accession>A0ABR1RKW4</accession>
<keyword evidence="2" id="KW-1185">Reference proteome</keyword>
<gene>
    <name evidence="1" type="ORF">PG991_009341</name>
</gene>
<proteinExistence type="predicted"/>
<reference evidence="1 2" key="1">
    <citation type="submission" date="2023-01" db="EMBL/GenBank/DDBJ databases">
        <title>Analysis of 21 Apiospora genomes using comparative genomics revels a genus with tremendous synthesis potential of carbohydrate active enzymes and secondary metabolites.</title>
        <authorList>
            <person name="Sorensen T."/>
        </authorList>
    </citation>
    <scope>NUCLEOTIDE SEQUENCE [LARGE SCALE GENOMIC DNA]</scope>
    <source>
        <strain evidence="1 2">CBS 20057</strain>
    </source>
</reference>
<dbReference type="Proteomes" id="UP001396898">
    <property type="component" value="Unassembled WGS sequence"/>
</dbReference>